<comment type="subunit">
    <text evidence="4">Homodimer.</text>
</comment>
<comment type="function">
    <text evidence="4">Catalyzes the epimerization of the C3' and C5'positions of dTDP-6-deoxy-D-xylo-4-hexulose, forming dTDP-6-deoxy-L-lyxo-4-hexulose.</text>
</comment>
<dbReference type="SUPFAM" id="SSF51182">
    <property type="entry name" value="RmlC-like cupins"/>
    <property type="match status" value="1"/>
</dbReference>
<dbReference type="PANTHER" id="PTHR21047:SF2">
    <property type="entry name" value="THYMIDINE DIPHOSPHO-4-KETO-RHAMNOSE 3,5-EPIMERASE"/>
    <property type="match status" value="1"/>
</dbReference>
<dbReference type="PANTHER" id="PTHR21047">
    <property type="entry name" value="DTDP-6-DEOXY-D-GLUCOSE-3,5 EPIMERASE"/>
    <property type="match status" value="1"/>
</dbReference>
<sequence>MSTAELPVDLRPLDSATEPAIVDLPIAGAWLFAPRVFGDARGSFHEGFRAAQFTEHLGYPFDVAQANVSRSSRDVVRGIHLAEVPPGQAKFVSCLAGEVVDVLVDLRVGSPTFGKHVKITLSEKNNYAVHVPIGVGHGFAARSETAVLNYLVTEAYNPDREFGVDPFDPELGIDWGVERADAVLSDKDAAAPALAEVHARLADWQEARGWEQQLRREWSEALDFADSYGEHGEG</sequence>
<gene>
    <name evidence="5" type="primary">rfbC</name>
    <name evidence="5" type="ORF">FYJ87_02535</name>
</gene>
<accession>A0A5D4FVE9</accession>
<evidence type="ECO:0000256" key="1">
    <source>
        <dbReference type="ARBA" id="ARBA00010154"/>
    </source>
</evidence>
<dbReference type="EMBL" id="VSZI01000001">
    <property type="protein sequence ID" value="TYR19894.1"/>
    <property type="molecule type" value="Genomic_DNA"/>
</dbReference>
<proteinExistence type="inferred from homology"/>
<dbReference type="GO" id="GO:0000271">
    <property type="term" value="P:polysaccharide biosynthetic process"/>
    <property type="evidence" value="ECO:0007669"/>
    <property type="project" value="TreeGrafter"/>
</dbReference>
<evidence type="ECO:0000313" key="6">
    <source>
        <dbReference type="Proteomes" id="UP000324726"/>
    </source>
</evidence>
<dbReference type="EC" id="5.1.3.13" evidence="4"/>
<evidence type="ECO:0000256" key="2">
    <source>
        <dbReference type="PIRSR" id="PIRSR600888-1"/>
    </source>
</evidence>
<dbReference type="NCBIfam" id="TIGR01221">
    <property type="entry name" value="rmlC"/>
    <property type="match status" value="1"/>
</dbReference>
<comment type="caution">
    <text evidence="5">The sequence shown here is derived from an EMBL/GenBank/DDBJ whole genome shotgun (WGS) entry which is preliminary data.</text>
</comment>
<feature type="site" description="Participates in a stacking interaction with the thymidine ring of dTDP-4-oxo-6-deoxyglucose" evidence="3">
    <location>
        <position position="156"/>
    </location>
</feature>
<dbReference type="Proteomes" id="UP000324726">
    <property type="component" value="Unassembled WGS sequence"/>
</dbReference>
<reference evidence="5 6" key="1">
    <citation type="submission" date="2019-08" db="EMBL/GenBank/DDBJ databases">
        <title>Draft genome of C. urealyticum strain VH4248.</title>
        <authorList>
            <person name="Navas J."/>
        </authorList>
    </citation>
    <scope>NUCLEOTIDE SEQUENCE [LARGE SCALE GENOMIC DNA]</scope>
    <source>
        <strain evidence="5 6">VH4248</strain>
    </source>
</reference>
<keyword evidence="4 5" id="KW-0413">Isomerase</keyword>
<dbReference type="AlphaFoldDB" id="A0A5D4FVE9"/>
<dbReference type="GO" id="GO:0008830">
    <property type="term" value="F:dTDP-4-dehydrorhamnose 3,5-epimerase activity"/>
    <property type="evidence" value="ECO:0007669"/>
    <property type="project" value="UniProtKB-UniRule"/>
</dbReference>
<organism evidence="5 6">
    <name type="scientific">Corynebacterium urealyticum</name>
    <dbReference type="NCBI Taxonomy" id="43771"/>
    <lineage>
        <taxon>Bacteria</taxon>
        <taxon>Bacillati</taxon>
        <taxon>Actinomycetota</taxon>
        <taxon>Actinomycetes</taxon>
        <taxon>Mycobacteriales</taxon>
        <taxon>Corynebacteriaceae</taxon>
        <taxon>Corynebacterium</taxon>
    </lineage>
</organism>
<dbReference type="InterPro" id="IPR014710">
    <property type="entry name" value="RmlC-like_jellyroll"/>
</dbReference>
<dbReference type="GO" id="GO:0019305">
    <property type="term" value="P:dTDP-rhamnose biosynthetic process"/>
    <property type="evidence" value="ECO:0007669"/>
    <property type="project" value="UniProtKB-UniRule"/>
</dbReference>
<evidence type="ECO:0000256" key="4">
    <source>
        <dbReference type="RuleBase" id="RU364069"/>
    </source>
</evidence>
<dbReference type="GO" id="GO:0005829">
    <property type="term" value="C:cytosol"/>
    <property type="evidence" value="ECO:0007669"/>
    <property type="project" value="TreeGrafter"/>
</dbReference>
<evidence type="ECO:0000313" key="5">
    <source>
        <dbReference type="EMBL" id="TYR19894.1"/>
    </source>
</evidence>
<comment type="catalytic activity">
    <reaction evidence="4">
        <text>dTDP-4-dehydro-6-deoxy-alpha-D-glucose = dTDP-4-dehydro-beta-L-rhamnose</text>
        <dbReference type="Rhea" id="RHEA:16969"/>
        <dbReference type="ChEBI" id="CHEBI:57649"/>
        <dbReference type="ChEBI" id="CHEBI:62830"/>
        <dbReference type="EC" id="5.1.3.13"/>
    </reaction>
</comment>
<dbReference type="InterPro" id="IPR011051">
    <property type="entry name" value="RmlC_Cupin_sf"/>
</dbReference>
<dbReference type="UniPathway" id="UPA00124"/>
<dbReference type="CDD" id="cd00438">
    <property type="entry name" value="cupin_RmlC"/>
    <property type="match status" value="1"/>
</dbReference>
<name>A0A5D4FVE9_9CORY</name>
<evidence type="ECO:0000256" key="3">
    <source>
        <dbReference type="PIRSR" id="PIRSR600888-3"/>
    </source>
</evidence>
<feature type="active site" description="Proton donor" evidence="2">
    <location>
        <position position="150"/>
    </location>
</feature>
<comment type="pathway">
    <text evidence="4">Carbohydrate biosynthesis; dTDP-L-rhamnose biosynthesis.</text>
</comment>
<feature type="active site" description="Proton acceptor" evidence="2">
    <location>
        <position position="80"/>
    </location>
</feature>
<dbReference type="Pfam" id="PF00908">
    <property type="entry name" value="dTDP_sugar_isom"/>
    <property type="match status" value="1"/>
</dbReference>
<dbReference type="InterPro" id="IPR000888">
    <property type="entry name" value="RmlC-like"/>
</dbReference>
<dbReference type="Gene3D" id="2.60.120.10">
    <property type="entry name" value="Jelly Rolls"/>
    <property type="match status" value="1"/>
</dbReference>
<dbReference type="RefSeq" id="WP_070761111.1">
    <property type="nucleotide sequence ID" value="NZ_VSZI01000001.1"/>
</dbReference>
<protein>
    <recommendedName>
        <fullName evidence="4">dTDP-4-dehydrorhamnose 3,5-epimerase</fullName>
        <ecNumber evidence="4">5.1.3.13</ecNumber>
    </recommendedName>
    <alternativeName>
        <fullName evidence="4">Thymidine diphospho-4-keto-rhamnose 3,5-epimerase</fullName>
    </alternativeName>
</protein>
<comment type="similarity">
    <text evidence="1 4">Belongs to the dTDP-4-dehydrorhamnose 3,5-epimerase family.</text>
</comment>